<accession>A0A975RT59</accession>
<dbReference type="RefSeq" id="WP_215615187.1">
    <property type="nucleotide sequence ID" value="NZ_CP076135.1"/>
</dbReference>
<feature type="transmembrane region" description="Helical" evidence="8">
    <location>
        <begin position="201"/>
        <end position="222"/>
    </location>
</feature>
<comment type="subcellular location">
    <subcellularLocation>
        <location evidence="1 8">Cell membrane</location>
        <topology evidence="1 8">Multi-pass membrane protein</topology>
    </subcellularLocation>
</comment>
<name>A0A975RT59_9BRAD</name>
<evidence type="ECO:0000256" key="7">
    <source>
        <dbReference type="ARBA" id="ARBA00023136"/>
    </source>
</evidence>
<dbReference type="EMBL" id="CP076135">
    <property type="protein sequence ID" value="QWG19677.1"/>
    <property type="molecule type" value="Genomic_DNA"/>
</dbReference>
<protein>
    <recommendedName>
        <fullName evidence="8">Probable membrane transporter protein</fullName>
    </recommendedName>
</protein>
<evidence type="ECO:0000313" key="10">
    <source>
        <dbReference type="Proteomes" id="UP000680805"/>
    </source>
</evidence>
<reference evidence="9" key="1">
    <citation type="submission" date="2021-06" db="EMBL/GenBank/DDBJ databases">
        <title>Bradyrhizobium sp. S2-11-2 Genome sequencing.</title>
        <authorList>
            <person name="Jin L."/>
        </authorList>
    </citation>
    <scope>NUCLEOTIDE SEQUENCE</scope>
    <source>
        <strain evidence="9">S2-11-2</strain>
    </source>
</reference>
<dbReference type="PANTHER" id="PTHR30269:SF23">
    <property type="entry name" value="MEMBRANE TRANSPORTER PROTEIN YDHB-RELATED"/>
    <property type="match status" value="1"/>
</dbReference>
<feature type="transmembrane region" description="Helical" evidence="8">
    <location>
        <begin position="53"/>
        <end position="73"/>
    </location>
</feature>
<keyword evidence="7 8" id="KW-0472">Membrane</keyword>
<keyword evidence="4 8" id="KW-1003">Cell membrane</keyword>
<dbReference type="InterPro" id="IPR052017">
    <property type="entry name" value="TSUP"/>
</dbReference>
<comment type="similarity">
    <text evidence="2 8">Belongs to the 4-toluene sulfonate uptake permease (TSUP) (TC 2.A.102) family.</text>
</comment>
<dbReference type="Proteomes" id="UP000680805">
    <property type="component" value="Chromosome"/>
</dbReference>
<dbReference type="KEGG" id="bsei:KMZ68_07575"/>
<evidence type="ECO:0000256" key="4">
    <source>
        <dbReference type="ARBA" id="ARBA00022475"/>
    </source>
</evidence>
<dbReference type="PANTHER" id="PTHR30269">
    <property type="entry name" value="TRANSMEMBRANE PROTEIN YFCA"/>
    <property type="match status" value="1"/>
</dbReference>
<dbReference type="GO" id="GO:0005886">
    <property type="term" value="C:plasma membrane"/>
    <property type="evidence" value="ECO:0007669"/>
    <property type="project" value="UniProtKB-SubCell"/>
</dbReference>
<dbReference type="InterPro" id="IPR002781">
    <property type="entry name" value="TM_pro_TauE-like"/>
</dbReference>
<evidence type="ECO:0000256" key="6">
    <source>
        <dbReference type="ARBA" id="ARBA00022989"/>
    </source>
</evidence>
<keyword evidence="6 8" id="KW-1133">Transmembrane helix</keyword>
<proteinExistence type="inferred from homology"/>
<feature type="transmembrane region" description="Helical" evidence="8">
    <location>
        <begin position="228"/>
        <end position="251"/>
    </location>
</feature>
<keyword evidence="5 8" id="KW-0812">Transmembrane</keyword>
<gene>
    <name evidence="9" type="ORF">KMZ68_07575</name>
</gene>
<feature type="transmembrane region" description="Helical" evidence="8">
    <location>
        <begin position="105"/>
        <end position="125"/>
    </location>
</feature>
<evidence type="ECO:0000256" key="1">
    <source>
        <dbReference type="ARBA" id="ARBA00004651"/>
    </source>
</evidence>
<dbReference type="Pfam" id="PF01925">
    <property type="entry name" value="TauE"/>
    <property type="match status" value="1"/>
</dbReference>
<feature type="transmembrane region" description="Helical" evidence="8">
    <location>
        <begin position="12"/>
        <end position="33"/>
    </location>
</feature>
<evidence type="ECO:0000256" key="8">
    <source>
        <dbReference type="RuleBase" id="RU363041"/>
    </source>
</evidence>
<evidence type="ECO:0000256" key="2">
    <source>
        <dbReference type="ARBA" id="ARBA00009142"/>
    </source>
</evidence>
<keyword evidence="3" id="KW-0813">Transport</keyword>
<sequence>MSILAGFADISLAQLLLVAGVALLASVVGGLAGYGTGALMPLVLVPLIGAEPVVPIIALSAIFTNLGRFAAYLRYVDGRRALIVISAAAFTTALGAWGYTLLTNAGAALVIGAMLISSVPLRRLARRRDVRIGDTGLAAGSVGYGVVVGGTSGSGVILLSLLMAAGLEGAAVIATDAVISVVTSIIKISVFGLAGVITAQVLALALLIGAIAIPGAFLARAFVERMPLHIHTAILDVAVVAGGVVMISAAVRQILWTSY</sequence>
<dbReference type="AlphaFoldDB" id="A0A975RT59"/>
<feature type="transmembrane region" description="Helical" evidence="8">
    <location>
        <begin position="170"/>
        <end position="194"/>
    </location>
</feature>
<evidence type="ECO:0000313" key="9">
    <source>
        <dbReference type="EMBL" id="QWG19677.1"/>
    </source>
</evidence>
<organism evidence="9 10">
    <name type="scientific">Bradyrhizobium sediminis</name>
    <dbReference type="NCBI Taxonomy" id="2840469"/>
    <lineage>
        <taxon>Bacteria</taxon>
        <taxon>Pseudomonadati</taxon>
        <taxon>Pseudomonadota</taxon>
        <taxon>Alphaproteobacteria</taxon>
        <taxon>Hyphomicrobiales</taxon>
        <taxon>Nitrobacteraceae</taxon>
        <taxon>Bradyrhizobium</taxon>
    </lineage>
</organism>
<evidence type="ECO:0000256" key="3">
    <source>
        <dbReference type="ARBA" id="ARBA00022448"/>
    </source>
</evidence>
<evidence type="ECO:0000256" key="5">
    <source>
        <dbReference type="ARBA" id="ARBA00022692"/>
    </source>
</evidence>
<feature type="transmembrane region" description="Helical" evidence="8">
    <location>
        <begin position="137"/>
        <end position="164"/>
    </location>
</feature>